<feature type="domain" description="N-acetyltransferase" evidence="1">
    <location>
        <begin position="9"/>
        <end position="162"/>
    </location>
</feature>
<evidence type="ECO:0000259" key="1">
    <source>
        <dbReference type="PROSITE" id="PS51186"/>
    </source>
</evidence>
<sequence>MRLLWHTYLMIQRATIDDVNTLVALRAAMFEAMGHEGHSEAAWSYEASKWFAEHLNVDACAYIVYVADTAVAAALGYVHTAPPSPSSSATVTGHLSNVITLEGHRRQGHARACVEALVRWFRDETAVARVDLAASEDGLALYESLGWTRREQPTLRLPISRV</sequence>
<comment type="caution">
    <text evidence="2">The sequence shown here is derived from an EMBL/GenBank/DDBJ whole genome shotgun (WGS) entry which is preliminary data.</text>
</comment>
<dbReference type="Gene3D" id="3.40.630.30">
    <property type="match status" value="1"/>
</dbReference>
<accession>A0A2V3DMB9</accession>
<dbReference type="GO" id="GO:0016747">
    <property type="term" value="F:acyltransferase activity, transferring groups other than amino-acyl groups"/>
    <property type="evidence" value="ECO:0007669"/>
    <property type="project" value="InterPro"/>
</dbReference>
<dbReference type="Pfam" id="PF00583">
    <property type="entry name" value="Acetyltransf_1"/>
    <property type="match status" value="1"/>
</dbReference>
<protein>
    <submittedName>
        <fullName evidence="2">GNAT family N-acetyltransferase</fullName>
    </submittedName>
</protein>
<dbReference type="PROSITE" id="PS51186">
    <property type="entry name" value="GNAT"/>
    <property type="match status" value="1"/>
</dbReference>
<keyword evidence="3" id="KW-1185">Reference proteome</keyword>
<dbReference type="RefSeq" id="WP_110107739.1">
    <property type="nucleotide sequence ID" value="NZ_JBHMEU010000010.1"/>
</dbReference>
<dbReference type="InterPro" id="IPR000182">
    <property type="entry name" value="GNAT_dom"/>
</dbReference>
<keyword evidence="2" id="KW-0808">Transferase</keyword>
<evidence type="ECO:0000313" key="3">
    <source>
        <dbReference type="Proteomes" id="UP000246303"/>
    </source>
</evidence>
<dbReference type="InterPro" id="IPR016181">
    <property type="entry name" value="Acyl_CoA_acyltransferase"/>
</dbReference>
<proteinExistence type="predicted"/>
<reference evidence="2 3" key="1">
    <citation type="submission" date="2018-05" db="EMBL/GenBank/DDBJ databases">
        <title>Genetic diversity of glacier-inhabiting Cryobacterium bacteria in China and description of Cryobacterium mengkeensis sp. nov. and Arthrobacter glacialis sp. nov.</title>
        <authorList>
            <person name="Liu Q."/>
            <person name="Xin Y.-H."/>
        </authorList>
    </citation>
    <scope>NUCLEOTIDE SEQUENCE [LARGE SCALE GENOMIC DNA]</scope>
    <source>
        <strain evidence="2 3">GP3</strain>
    </source>
</reference>
<gene>
    <name evidence="2" type="ORF">CVS29_17130</name>
</gene>
<organism evidence="2 3">
    <name type="scientific">Arthrobacter psychrochitiniphilus</name>
    <dbReference type="NCBI Taxonomy" id="291045"/>
    <lineage>
        <taxon>Bacteria</taxon>
        <taxon>Bacillati</taxon>
        <taxon>Actinomycetota</taxon>
        <taxon>Actinomycetes</taxon>
        <taxon>Micrococcales</taxon>
        <taxon>Micrococcaceae</taxon>
        <taxon>Arthrobacter</taxon>
    </lineage>
</organism>
<name>A0A2V3DMB9_9MICC</name>
<evidence type="ECO:0000313" key="2">
    <source>
        <dbReference type="EMBL" id="PXA64092.1"/>
    </source>
</evidence>
<dbReference type="SUPFAM" id="SSF55729">
    <property type="entry name" value="Acyl-CoA N-acyltransferases (Nat)"/>
    <property type="match status" value="1"/>
</dbReference>
<dbReference type="EMBL" id="QHLZ01000016">
    <property type="protein sequence ID" value="PXA64092.1"/>
    <property type="molecule type" value="Genomic_DNA"/>
</dbReference>
<dbReference type="AlphaFoldDB" id="A0A2V3DMB9"/>
<dbReference type="Proteomes" id="UP000246303">
    <property type="component" value="Unassembled WGS sequence"/>
</dbReference>